<dbReference type="RefSeq" id="WP_394137267.1">
    <property type="nucleotide sequence ID" value="NZ_CBCSDC010000003.1"/>
</dbReference>
<keyword evidence="1" id="KW-0812">Transmembrane</keyword>
<dbReference type="Proteomes" id="UP000318667">
    <property type="component" value="Unassembled WGS sequence"/>
</dbReference>
<proteinExistence type="predicted"/>
<dbReference type="GeneID" id="65402749"/>
<feature type="transmembrane region" description="Helical" evidence="1">
    <location>
        <begin position="9"/>
        <end position="27"/>
    </location>
</feature>
<reference evidence="2 3" key="1">
    <citation type="journal article" date="2015" name="Stand. Genomic Sci.">
        <title>Genomic Encyclopedia of Bacterial and Archaeal Type Strains, Phase III: the genomes of soil and plant-associated and newly described type strains.</title>
        <authorList>
            <person name="Whitman W.B."/>
            <person name="Woyke T."/>
            <person name="Klenk H.P."/>
            <person name="Zhou Y."/>
            <person name="Lilburn T.G."/>
            <person name="Beck B.J."/>
            <person name="De Vos P."/>
            <person name="Vandamme P."/>
            <person name="Eisen J.A."/>
            <person name="Garrity G."/>
            <person name="Hugenholtz P."/>
            <person name="Kyrpides N.C."/>
        </authorList>
    </citation>
    <scope>NUCLEOTIDE SEQUENCE [LARGE SCALE GENOMIC DNA]</scope>
    <source>
        <strain evidence="2 3">CGMCC 1.10115</strain>
    </source>
</reference>
<organism evidence="2 3">
    <name type="scientific">Cytobacillus oceanisediminis</name>
    <dbReference type="NCBI Taxonomy" id="665099"/>
    <lineage>
        <taxon>Bacteria</taxon>
        <taxon>Bacillati</taxon>
        <taxon>Bacillota</taxon>
        <taxon>Bacilli</taxon>
        <taxon>Bacillales</taxon>
        <taxon>Bacillaceae</taxon>
        <taxon>Cytobacillus</taxon>
    </lineage>
</organism>
<sequence>MMKTIERVLLKLIIVQFIFLLITQLFFHHMNAFPELKQLTQYEGVTDQNFTELLETFKENY</sequence>
<evidence type="ECO:0000313" key="3">
    <source>
        <dbReference type="Proteomes" id="UP000318667"/>
    </source>
</evidence>
<dbReference type="Pfam" id="PF17313">
    <property type="entry name" value="DUF5359"/>
    <property type="match status" value="1"/>
</dbReference>
<keyword evidence="3" id="KW-1185">Reference proteome</keyword>
<keyword evidence="1" id="KW-1133">Transmembrane helix</keyword>
<dbReference type="EMBL" id="VLKI01000003">
    <property type="protein sequence ID" value="TWH89097.1"/>
    <property type="molecule type" value="Genomic_DNA"/>
</dbReference>
<dbReference type="AlphaFoldDB" id="A0A562K103"/>
<protein>
    <submittedName>
        <fullName evidence="2">Uncharacterized protein</fullName>
    </submittedName>
</protein>
<accession>A0A562K103</accession>
<name>A0A562K103_9BACI</name>
<keyword evidence="1" id="KW-0472">Membrane</keyword>
<evidence type="ECO:0000313" key="2">
    <source>
        <dbReference type="EMBL" id="TWH89097.1"/>
    </source>
</evidence>
<evidence type="ECO:0000256" key="1">
    <source>
        <dbReference type="SAM" id="Phobius"/>
    </source>
</evidence>
<comment type="caution">
    <text evidence="2">The sequence shown here is derived from an EMBL/GenBank/DDBJ whole genome shotgun (WGS) entry which is preliminary data.</text>
</comment>
<dbReference type="InterPro" id="IPR035281">
    <property type="entry name" value="DUF5359"/>
</dbReference>
<gene>
    <name evidence="2" type="ORF">IQ19_01523</name>
</gene>